<evidence type="ECO:0000256" key="1">
    <source>
        <dbReference type="ARBA" id="ARBA00008945"/>
    </source>
</evidence>
<dbReference type="InterPro" id="IPR013810">
    <property type="entry name" value="Ribosomal_uS5_N"/>
</dbReference>
<keyword evidence="3 6" id="KW-0687">Ribonucleoprotein</keyword>
<dbReference type="PANTHER" id="PTHR13718">
    <property type="entry name" value="RIBOSOMAL S SUBUNIT"/>
    <property type="match status" value="1"/>
</dbReference>
<dbReference type="GO" id="GO:0003735">
    <property type="term" value="F:structural constituent of ribosome"/>
    <property type="evidence" value="ECO:0007669"/>
    <property type="project" value="UniProtKB-UniRule"/>
</dbReference>
<sequence>MGAPDEGRGGFNRGFGEKGKGEGKGKGKGKGKGEKGKGKGRGKGEEEWVPCTKLGRLVQSGKIKSLEQIYLFSLPIKEYQITDFFMKDKLKDEVMQIMSVQKQTSAGQRTRFVCYVAVGDYDGHIGLGVKAAKEVPMAILGGIHAAKCALIPIRRGYWGGKIGLPHTTATKLTGQCGSVRIRLVPAARGTGIVASPTSKKILQMAGIQDCYTASQGHTKTKGNFAKAAFDALAKSYGFLTPDLWRETKFLKAPNQEHTDYLAKTHTVRRGGSSLLASNQPKPPGM</sequence>
<evidence type="ECO:0000256" key="3">
    <source>
        <dbReference type="ARBA" id="ARBA00023274"/>
    </source>
</evidence>
<feature type="compositionally biased region" description="Basic and acidic residues" evidence="8">
    <location>
        <begin position="15"/>
        <end position="46"/>
    </location>
</feature>
<name>A0AB34J8R8_PRYPA</name>
<dbReference type="PROSITE" id="PS00585">
    <property type="entry name" value="RIBOSOMAL_S5"/>
    <property type="match status" value="1"/>
</dbReference>
<dbReference type="Gene3D" id="3.30.230.10">
    <property type="match status" value="1"/>
</dbReference>
<dbReference type="InterPro" id="IPR014721">
    <property type="entry name" value="Ribsml_uS5_D2-typ_fold_subgr"/>
</dbReference>
<evidence type="ECO:0000256" key="4">
    <source>
        <dbReference type="ARBA" id="ARBA00035255"/>
    </source>
</evidence>
<dbReference type="Pfam" id="PF00333">
    <property type="entry name" value="Ribosomal_S5"/>
    <property type="match status" value="1"/>
</dbReference>
<keyword evidence="11" id="KW-1185">Reference proteome</keyword>
<dbReference type="PANTHER" id="PTHR13718:SF4">
    <property type="entry name" value="40S RIBOSOMAL PROTEIN S2"/>
    <property type="match status" value="1"/>
</dbReference>
<protein>
    <recommendedName>
        <fullName evidence="4">Small ribosomal subunit protein uS5</fullName>
    </recommendedName>
    <alternativeName>
        <fullName evidence="5">40S ribosomal protein S2</fullName>
    </alternativeName>
</protein>
<evidence type="ECO:0000256" key="6">
    <source>
        <dbReference type="PROSITE-ProRule" id="PRU00268"/>
    </source>
</evidence>
<evidence type="ECO:0000259" key="9">
    <source>
        <dbReference type="PROSITE" id="PS50881"/>
    </source>
</evidence>
<evidence type="ECO:0000256" key="2">
    <source>
        <dbReference type="ARBA" id="ARBA00022980"/>
    </source>
</evidence>
<keyword evidence="2 6" id="KW-0689">Ribosomal protein</keyword>
<dbReference type="Pfam" id="PF03719">
    <property type="entry name" value="Ribosomal_S5_C"/>
    <property type="match status" value="1"/>
</dbReference>
<evidence type="ECO:0000256" key="5">
    <source>
        <dbReference type="ARBA" id="ARBA00035407"/>
    </source>
</evidence>
<dbReference type="SUPFAM" id="SSF54768">
    <property type="entry name" value="dsRNA-binding domain-like"/>
    <property type="match status" value="1"/>
</dbReference>
<dbReference type="AlphaFoldDB" id="A0AB34J8R8"/>
<dbReference type="PROSITE" id="PS50881">
    <property type="entry name" value="S5_DSRBD"/>
    <property type="match status" value="1"/>
</dbReference>
<gene>
    <name evidence="10" type="ORF">AB1Y20_004069</name>
</gene>
<dbReference type="InterPro" id="IPR018192">
    <property type="entry name" value="Ribosomal_uS5_N_CS"/>
</dbReference>
<reference evidence="10 11" key="1">
    <citation type="journal article" date="2024" name="Science">
        <title>Giant polyketide synthase enzymes in the biosynthesis of giant marine polyether toxins.</title>
        <authorList>
            <person name="Fallon T.R."/>
            <person name="Shende V.V."/>
            <person name="Wierzbicki I.H."/>
            <person name="Pendleton A.L."/>
            <person name="Watervoot N.F."/>
            <person name="Auber R.P."/>
            <person name="Gonzalez D.J."/>
            <person name="Wisecaver J.H."/>
            <person name="Moore B.S."/>
        </authorList>
    </citation>
    <scope>NUCLEOTIDE SEQUENCE [LARGE SCALE GENOMIC DNA]</scope>
    <source>
        <strain evidence="10 11">12B1</strain>
    </source>
</reference>
<comment type="caution">
    <text evidence="10">The sequence shown here is derived from an EMBL/GenBank/DDBJ whole genome shotgun (WGS) entry which is preliminary data.</text>
</comment>
<dbReference type="FunFam" id="3.30.160.20:FF:000002">
    <property type="entry name" value="40S ribosomal protein S2"/>
    <property type="match status" value="1"/>
</dbReference>
<dbReference type="GO" id="GO:0003723">
    <property type="term" value="F:RNA binding"/>
    <property type="evidence" value="ECO:0007669"/>
    <property type="project" value="InterPro"/>
</dbReference>
<comment type="similarity">
    <text evidence="1 7">Belongs to the universal ribosomal protein uS5 family.</text>
</comment>
<organism evidence="10 11">
    <name type="scientific">Prymnesium parvum</name>
    <name type="common">Toxic golden alga</name>
    <dbReference type="NCBI Taxonomy" id="97485"/>
    <lineage>
        <taxon>Eukaryota</taxon>
        <taxon>Haptista</taxon>
        <taxon>Haptophyta</taxon>
        <taxon>Prymnesiophyceae</taxon>
        <taxon>Prymnesiales</taxon>
        <taxon>Prymnesiaceae</taxon>
        <taxon>Prymnesium</taxon>
    </lineage>
</organism>
<dbReference type="EMBL" id="JBGBPQ010000012">
    <property type="protein sequence ID" value="KAL1514998.1"/>
    <property type="molecule type" value="Genomic_DNA"/>
</dbReference>
<accession>A0AB34J8R8</accession>
<dbReference type="InterPro" id="IPR020568">
    <property type="entry name" value="Ribosomal_Su5_D2-typ_SF"/>
</dbReference>
<evidence type="ECO:0000313" key="11">
    <source>
        <dbReference type="Proteomes" id="UP001515480"/>
    </source>
</evidence>
<dbReference type="NCBIfam" id="TIGR01020">
    <property type="entry name" value="uS5_euk_arch"/>
    <property type="match status" value="1"/>
</dbReference>
<dbReference type="SUPFAM" id="SSF54211">
    <property type="entry name" value="Ribosomal protein S5 domain 2-like"/>
    <property type="match status" value="1"/>
</dbReference>
<feature type="domain" description="S5 DRBM" evidence="9">
    <location>
        <begin position="90"/>
        <end position="153"/>
    </location>
</feature>
<dbReference type="GO" id="GO:0006412">
    <property type="term" value="P:translation"/>
    <property type="evidence" value="ECO:0007669"/>
    <property type="project" value="InterPro"/>
</dbReference>
<dbReference type="InterPro" id="IPR005711">
    <property type="entry name" value="Ribosomal_uS5_euk/arc"/>
</dbReference>
<proteinExistence type="inferred from homology"/>
<dbReference type="InterPro" id="IPR005324">
    <property type="entry name" value="Ribosomal_uS5_C"/>
</dbReference>
<evidence type="ECO:0000256" key="8">
    <source>
        <dbReference type="SAM" id="MobiDB-lite"/>
    </source>
</evidence>
<dbReference type="Proteomes" id="UP001515480">
    <property type="component" value="Unassembled WGS sequence"/>
</dbReference>
<dbReference type="GO" id="GO:0022627">
    <property type="term" value="C:cytosolic small ribosomal subunit"/>
    <property type="evidence" value="ECO:0007669"/>
    <property type="project" value="TreeGrafter"/>
</dbReference>
<dbReference type="Gene3D" id="3.30.160.20">
    <property type="match status" value="1"/>
</dbReference>
<dbReference type="FunFam" id="3.30.230.10:FF:000004">
    <property type="entry name" value="40S ribosomal protein S2"/>
    <property type="match status" value="1"/>
</dbReference>
<evidence type="ECO:0000313" key="10">
    <source>
        <dbReference type="EMBL" id="KAL1514998.1"/>
    </source>
</evidence>
<feature type="region of interest" description="Disordered" evidence="8">
    <location>
        <begin position="1"/>
        <end position="46"/>
    </location>
</feature>
<evidence type="ECO:0000256" key="7">
    <source>
        <dbReference type="RuleBase" id="RU003823"/>
    </source>
</evidence>
<dbReference type="InterPro" id="IPR000851">
    <property type="entry name" value="Ribosomal_uS5"/>
</dbReference>